<keyword evidence="1" id="KW-0805">Transcription regulation</keyword>
<evidence type="ECO:0000256" key="2">
    <source>
        <dbReference type="ARBA" id="ARBA00023163"/>
    </source>
</evidence>
<dbReference type="Proteomes" id="UP000429232">
    <property type="component" value="Chromosome"/>
</dbReference>
<dbReference type="InterPro" id="IPR036390">
    <property type="entry name" value="WH_DNA-bd_sf"/>
</dbReference>
<dbReference type="InterPro" id="IPR051534">
    <property type="entry name" value="CBASS_pafABC_assoc_protein"/>
</dbReference>
<dbReference type="Pfam" id="PF08279">
    <property type="entry name" value="HTH_11"/>
    <property type="match status" value="1"/>
</dbReference>
<dbReference type="InterPro" id="IPR013196">
    <property type="entry name" value="HTH_11"/>
</dbReference>
<gene>
    <name evidence="3" type="ORF">GO620_013555</name>
</gene>
<dbReference type="InterPro" id="IPR036388">
    <property type="entry name" value="WH-like_DNA-bd_sf"/>
</dbReference>
<protein>
    <submittedName>
        <fullName evidence="3">YafY family transcriptional regulator</fullName>
    </submittedName>
</protein>
<accession>A0A6I4I2Q1</accession>
<reference evidence="3 4" key="1">
    <citation type="submission" date="2020-12" db="EMBL/GenBank/DDBJ databases">
        <title>HMF7856_wgs.fasta genome submission.</title>
        <authorList>
            <person name="Kang H."/>
            <person name="Kim H."/>
            <person name="Joh K."/>
        </authorList>
    </citation>
    <scope>NUCLEOTIDE SEQUENCE [LARGE SCALE GENOMIC DNA]</scope>
    <source>
        <strain evidence="3 4">HMF7856</strain>
    </source>
</reference>
<dbReference type="Pfam" id="PF25583">
    <property type="entry name" value="WCX"/>
    <property type="match status" value="1"/>
</dbReference>
<sequence>MNRIDRISAILIQLQSRKTVRAQDIADRFDISLRTVYRDVKTLEEAGIPLIGEAGVGYSIVDGYRLPPVMFTRDEAAAFLTAEKMVNKLTDADNSASYSSAMFKIRSVLRSAEKDYLESIEQNIEVLKFRGHHAQKAAPQNQLQLILQAVAKKEVLRLKYKRPWGELVESRDIEPVGVFYLDNYWHLIAWCRLRSDYRDFRFDRMESLGETGLHFDTIHPPLSEHLNKMYKDTELLKIVIRITREAAPYLGEQRFYHGFVSEQLVGDEVEMQFLSPSLEGFARWMMVFADQVRIISPPELKQRVKAIAKIILEEI</sequence>
<name>A0A6I4I2Q1_9SPHI</name>
<evidence type="ECO:0000256" key="1">
    <source>
        <dbReference type="ARBA" id="ARBA00023015"/>
    </source>
</evidence>
<dbReference type="InterPro" id="IPR026881">
    <property type="entry name" value="WYL_dom"/>
</dbReference>
<dbReference type="InterPro" id="IPR001034">
    <property type="entry name" value="DeoR_HTH"/>
</dbReference>
<evidence type="ECO:0000313" key="3">
    <source>
        <dbReference type="EMBL" id="QQL49194.1"/>
    </source>
</evidence>
<evidence type="ECO:0000313" key="4">
    <source>
        <dbReference type="Proteomes" id="UP000429232"/>
    </source>
</evidence>
<dbReference type="PROSITE" id="PS51000">
    <property type="entry name" value="HTH_DEOR_2"/>
    <property type="match status" value="1"/>
</dbReference>
<dbReference type="InterPro" id="IPR028349">
    <property type="entry name" value="PafC-like"/>
</dbReference>
<dbReference type="EMBL" id="CP066775">
    <property type="protein sequence ID" value="QQL49194.1"/>
    <property type="molecule type" value="Genomic_DNA"/>
</dbReference>
<dbReference type="GO" id="GO:0003700">
    <property type="term" value="F:DNA-binding transcription factor activity"/>
    <property type="evidence" value="ECO:0007669"/>
    <property type="project" value="InterPro"/>
</dbReference>
<proteinExistence type="predicted"/>
<organism evidence="3 4">
    <name type="scientific">Mucilaginibacter ginkgonis</name>
    <dbReference type="NCBI Taxonomy" id="2682091"/>
    <lineage>
        <taxon>Bacteria</taxon>
        <taxon>Pseudomonadati</taxon>
        <taxon>Bacteroidota</taxon>
        <taxon>Sphingobacteriia</taxon>
        <taxon>Sphingobacteriales</taxon>
        <taxon>Sphingobacteriaceae</taxon>
        <taxon>Mucilaginibacter</taxon>
    </lineage>
</organism>
<dbReference type="Pfam" id="PF13280">
    <property type="entry name" value="WYL"/>
    <property type="match status" value="1"/>
</dbReference>
<dbReference type="RefSeq" id="WP_200230134.1">
    <property type="nucleotide sequence ID" value="NZ_CP066775.1"/>
</dbReference>
<dbReference type="SUPFAM" id="SSF46785">
    <property type="entry name" value="Winged helix' DNA-binding domain"/>
    <property type="match status" value="1"/>
</dbReference>
<dbReference type="PIRSF" id="PIRSF016838">
    <property type="entry name" value="PafC"/>
    <property type="match status" value="1"/>
</dbReference>
<dbReference type="PANTHER" id="PTHR34580:SF3">
    <property type="entry name" value="PROTEIN PAFB"/>
    <property type="match status" value="1"/>
</dbReference>
<keyword evidence="4" id="KW-1185">Reference proteome</keyword>
<dbReference type="PROSITE" id="PS52050">
    <property type="entry name" value="WYL"/>
    <property type="match status" value="1"/>
</dbReference>
<dbReference type="KEGG" id="mgik:GO620_013555"/>
<dbReference type="InterPro" id="IPR057727">
    <property type="entry name" value="WCX_dom"/>
</dbReference>
<dbReference type="PANTHER" id="PTHR34580">
    <property type="match status" value="1"/>
</dbReference>
<dbReference type="Gene3D" id="1.10.10.10">
    <property type="entry name" value="Winged helix-like DNA-binding domain superfamily/Winged helix DNA-binding domain"/>
    <property type="match status" value="1"/>
</dbReference>
<keyword evidence="2" id="KW-0804">Transcription</keyword>
<dbReference type="AlphaFoldDB" id="A0A6I4I2Q1"/>